<dbReference type="SUPFAM" id="SSF51064">
    <property type="entry name" value="Head domain of nucleotide exchange factor GrpE"/>
    <property type="match status" value="1"/>
</dbReference>
<dbReference type="InterPro" id="IPR013805">
    <property type="entry name" value="GrpE_CC"/>
</dbReference>
<dbReference type="CDD" id="cd00446">
    <property type="entry name" value="GrpE"/>
    <property type="match status" value="1"/>
</dbReference>
<evidence type="ECO:0000256" key="2">
    <source>
        <dbReference type="ARBA" id="ARBA00023186"/>
    </source>
</evidence>
<protein>
    <submittedName>
        <fullName evidence="3">Unannotated protein</fullName>
    </submittedName>
</protein>
<dbReference type="PANTHER" id="PTHR21237:SF23">
    <property type="entry name" value="GRPE PROTEIN HOMOLOG, MITOCHONDRIAL"/>
    <property type="match status" value="1"/>
</dbReference>
<dbReference type="GO" id="GO:0042803">
    <property type="term" value="F:protein homodimerization activity"/>
    <property type="evidence" value="ECO:0007669"/>
    <property type="project" value="InterPro"/>
</dbReference>
<accession>A0A6J6YTW3</accession>
<evidence type="ECO:0000313" key="3">
    <source>
        <dbReference type="EMBL" id="CAB4812891.1"/>
    </source>
</evidence>
<proteinExistence type="inferred from homology"/>
<evidence type="ECO:0000256" key="1">
    <source>
        <dbReference type="ARBA" id="ARBA00009054"/>
    </source>
</evidence>
<dbReference type="PANTHER" id="PTHR21237">
    <property type="entry name" value="GRPE PROTEIN"/>
    <property type="match status" value="1"/>
</dbReference>
<organism evidence="3">
    <name type="scientific">freshwater metagenome</name>
    <dbReference type="NCBI Taxonomy" id="449393"/>
    <lineage>
        <taxon>unclassified sequences</taxon>
        <taxon>metagenomes</taxon>
        <taxon>ecological metagenomes</taxon>
    </lineage>
</organism>
<dbReference type="PROSITE" id="PS01071">
    <property type="entry name" value="GRPE"/>
    <property type="match status" value="1"/>
</dbReference>
<reference evidence="3" key="1">
    <citation type="submission" date="2020-05" db="EMBL/GenBank/DDBJ databases">
        <authorList>
            <person name="Chiriac C."/>
            <person name="Salcher M."/>
            <person name="Ghai R."/>
            <person name="Kavagutti S V."/>
        </authorList>
    </citation>
    <scope>NUCLEOTIDE SEQUENCE</scope>
</reference>
<dbReference type="EMBL" id="CAFAAJ010000116">
    <property type="protein sequence ID" value="CAB4812891.1"/>
    <property type="molecule type" value="Genomic_DNA"/>
</dbReference>
<name>A0A6J6YTW3_9ZZZZ</name>
<dbReference type="HAMAP" id="MF_01151">
    <property type="entry name" value="GrpE"/>
    <property type="match status" value="1"/>
</dbReference>
<gene>
    <name evidence="3" type="ORF">UFOPK3001_01672</name>
</gene>
<dbReference type="InterPro" id="IPR000740">
    <property type="entry name" value="GrpE"/>
</dbReference>
<dbReference type="Gene3D" id="2.30.22.10">
    <property type="entry name" value="Head domain of nucleotide exchange factor GrpE"/>
    <property type="match status" value="1"/>
</dbReference>
<dbReference type="PRINTS" id="PR00773">
    <property type="entry name" value="GRPEPROTEIN"/>
</dbReference>
<dbReference type="SUPFAM" id="SSF58014">
    <property type="entry name" value="Coiled-coil domain of nucleotide exchange factor GrpE"/>
    <property type="match status" value="1"/>
</dbReference>
<dbReference type="GO" id="GO:0006457">
    <property type="term" value="P:protein folding"/>
    <property type="evidence" value="ECO:0007669"/>
    <property type="project" value="InterPro"/>
</dbReference>
<sequence length="171" mass="18651">MNDENIETGDVDATDADGVDGTDAVEQAEEVVEHDIEALLSERDQFKDIALRLQADFDNFRKRVAAQQSDEVDRAAGRLAEALLPVLDACEAAFTHGVAGVEPIWSALIGALLKQGLEAMDLENKAFDPNHAEAVMHEEGDSEHPVVSEVLRTGYLWRGKVLRAAMVKVRG</sequence>
<keyword evidence="2" id="KW-0143">Chaperone</keyword>
<dbReference type="AlphaFoldDB" id="A0A6J6YTW3"/>
<dbReference type="Gene3D" id="3.90.20.20">
    <property type="match status" value="1"/>
</dbReference>
<dbReference type="GO" id="GO:0051082">
    <property type="term" value="F:unfolded protein binding"/>
    <property type="evidence" value="ECO:0007669"/>
    <property type="project" value="TreeGrafter"/>
</dbReference>
<dbReference type="Pfam" id="PF01025">
    <property type="entry name" value="GrpE"/>
    <property type="match status" value="1"/>
</dbReference>
<dbReference type="InterPro" id="IPR009012">
    <property type="entry name" value="GrpE_head"/>
</dbReference>
<dbReference type="GO" id="GO:0051087">
    <property type="term" value="F:protein-folding chaperone binding"/>
    <property type="evidence" value="ECO:0007669"/>
    <property type="project" value="InterPro"/>
</dbReference>
<comment type="similarity">
    <text evidence="1">Belongs to the GrpE family.</text>
</comment>
<dbReference type="GO" id="GO:0000774">
    <property type="term" value="F:adenyl-nucleotide exchange factor activity"/>
    <property type="evidence" value="ECO:0007669"/>
    <property type="project" value="InterPro"/>
</dbReference>